<reference evidence="14 15" key="1">
    <citation type="submission" date="2018-11" db="EMBL/GenBank/DDBJ databases">
        <title>Genomic Encyclopedia of Type Strains, Phase IV (KMG-IV): sequencing the most valuable type-strain genomes for metagenomic binning, comparative biology and taxonomic classification.</title>
        <authorList>
            <person name="Goeker M."/>
        </authorList>
    </citation>
    <scope>NUCLEOTIDE SEQUENCE [LARGE SCALE GENOMIC DNA]</scope>
    <source>
        <strain evidence="14 15">DSM 16974</strain>
    </source>
</reference>
<dbReference type="InterPro" id="IPR044751">
    <property type="entry name" value="Ion_transp-like_CBS"/>
</dbReference>
<proteinExistence type="inferred from homology"/>
<evidence type="ECO:0000313" key="14">
    <source>
        <dbReference type="EMBL" id="ROQ20225.1"/>
    </source>
</evidence>
<keyword evidence="5" id="KW-0677">Repeat</keyword>
<dbReference type="GO" id="GO:0005886">
    <property type="term" value="C:plasma membrane"/>
    <property type="evidence" value="ECO:0007669"/>
    <property type="project" value="UniProtKB-SubCell"/>
</dbReference>
<dbReference type="RefSeq" id="WP_024460243.1">
    <property type="nucleotide sequence ID" value="NZ_RJUK01000001.1"/>
</dbReference>
<dbReference type="InterPro" id="IPR000644">
    <property type="entry name" value="CBS_dom"/>
</dbReference>
<dbReference type="CDD" id="cd04590">
    <property type="entry name" value="CBS_pair_CorC_HlyC_assoc"/>
    <property type="match status" value="1"/>
</dbReference>
<feature type="transmembrane region" description="Helical" evidence="11">
    <location>
        <begin position="6"/>
        <end position="25"/>
    </location>
</feature>
<dbReference type="InterPro" id="IPR002550">
    <property type="entry name" value="CNNM"/>
</dbReference>
<keyword evidence="4 10" id="KW-0812">Transmembrane</keyword>
<evidence type="ECO:0000259" key="12">
    <source>
        <dbReference type="PROSITE" id="PS51371"/>
    </source>
</evidence>
<evidence type="ECO:0000256" key="5">
    <source>
        <dbReference type="ARBA" id="ARBA00022737"/>
    </source>
</evidence>
<comment type="subcellular location">
    <subcellularLocation>
        <location evidence="1">Cell membrane</location>
        <topology evidence="1">Multi-pass membrane protein</topology>
    </subcellularLocation>
</comment>
<evidence type="ECO:0000256" key="2">
    <source>
        <dbReference type="ARBA" id="ARBA00006337"/>
    </source>
</evidence>
<feature type="transmembrane region" description="Helical" evidence="11">
    <location>
        <begin position="124"/>
        <end position="146"/>
    </location>
</feature>
<dbReference type="SMART" id="SM01091">
    <property type="entry name" value="CorC_HlyC"/>
    <property type="match status" value="1"/>
</dbReference>
<evidence type="ECO:0000256" key="4">
    <source>
        <dbReference type="ARBA" id="ARBA00022692"/>
    </source>
</evidence>
<evidence type="ECO:0000259" key="13">
    <source>
        <dbReference type="PROSITE" id="PS51846"/>
    </source>
</evidence>
<dbReference type="Gene3D" id="3.10.580.10">
    <property type="entry name" value="CBS-domain"/>
    <property type="match status" value="1"/>
</dbReference>
<dbReference type="InterPro" id="IPR036318">
    <property type="entry name" value="FAD-bd_PCMH-like_sf"/>
</dbReference>
<feature type="domain" description="CBS" evidence="12">
    <location>
        <begin position="208"/>
        <end position="267"/>
    </location>
</feature>
<dbReference type="EMBL" id="RJUK01000001">
    <property type="protein sequence ID" value="ROQ20225.1"/>
    <property type="molecule type" value="Genomic_DNA"/>
</dbReference>
<dbReference type="NCBIfam" id="NF008604">
    <property type="entry name" value="PRK11573.1"/>
    <property type="match status" value="1"/>
</dbReference>
<evidence type="ECO:0000256" key="10">
    <source>
        <dbReference type="PROSITE-ProRule" id="PRU01193"/>
    </source>
</evidence>
<dbReference type="PROSITE" id="PS51371">
    <property type="entry name" value="CBS"/>
    <property type="match status" value="2"/>
</dbReference>
<name>A0A3N1NVK8_9GAMM</name>
<keyword evidence="7 9" id="KW-0129">CBS domain</keyword>
<dbReference type="InterPro" id="IPR016169">
    <property type="entry name" value="FAD-bd_PCMH_sub2"/>
</dbReference>
<accession>A0A3N1NVK8</accession>
<dbReference type="PROSITE" id="PS51846">
    <property type="entry name" value="CNNM"/>
    <property type="match status" value="1"/>
</dbReference>
<evidence type="ECO:0000256" key="11">
    <source>
        <dbReference type="SAM" id="Phobius"/>
    </source>
</evidence>
<evidence type="ECO:0000256" key="1">
    <source>
        <dbReference type="ARBA" id="ARBA00004651"/>
    </source>
</evidence>
<keyword evidence="3" id="KW-1003">Cell membrane</keyword>
<dbReference type="SMART" id="SM00116">
    <property type="entry name" value="CBS"/>
    <property type="match status" value="2"/>
</dbReference>
<dbReference type="Pfam" id="PF03471">
    <property type="entry name" value="CorC_HlyC"/>
    <property type="match status" value="1"/>
</dbReference>
<feature type="domain" description="CBS" evidence="12">
    <location>
        <begin position="276"/>
        <end position="332"/>
    </location>
</feature>
<dbReference type="InterPro" id="IPR046342">
    <property type="entry name" value="CBS_dom_sf"/>
</dbReference>
<protein>
    <submittedName>
        <fullName evidence="14">Mg2+/Co2+ transporter CorB</fullName>
    </submittedName>
</protein>
<dbReference type="PANTHER" id="PTHR22777">
    <property type="entry name" value="HEMOLYSIN-RELATED"/>
    <property type="match status" value="1"/>
</dbReference>
<evidence type="ECO:0000256" key="3">
    <source>
        <dbReference type="ARBA" id="ARBA00022475"/>
    </source>
</evidence>
<dbReference type="InterPro" id="IPR005170">
    <property type="entry name" value="Transptr-assoc_dom"/>
</dbReference>
<comment type="caution">
    <text evidence="14">The sequence shown here is derived from an EMBL/GenBank/DDBJ whole genome shotgun (WGS) entry which is preliminary data.</text>
</comment>
<keyword evidence="15" id="KW-1185">Reference proteome</keyword>
<keyword evidence="6 10" id="KW-1133">Transmembrane helix</keyword>
<evidence type="ECO:0000256" key="6">
    <source>
        <dbReference type="ARBA" id="ARBA00022989"/>
    </source>
</evidence>
<dbReference type="GO" id="GO:0050660">
    <property type="term" value="F:flavin adenine dinucleotide binding"/>
    <property type="evidence" value="ECO:0007669"/>
    <property type="project" value="InterPro"/>
</dbReference>
<dbReference type="Pfam" id="PF01595">
    <property type="entry name" value="CNNM"/>
    <property type="match status" value="1"/>
</dbReference>
<evidence type="ECO:0000256" key="8">
    <source>
        <dbReference type="ARBA" id="ARBA00023136"/>
    </source>
</evidence>
<dbReference type="OrthoDB" id="9797674at2"/>
<keyword evidence="8 10" id="KW-0472">Membrane</keyword>
<dbReference type="SUPFAM" id="SSF54631">
    <property type="entry name" value="CBS-domain pair"/>
    <property type="match status" value="1"/>
</dbReference>
<dbReference type="Gene3D" id="3.30.465.10">
    <property type="match status" value="1"/>
</dbReference>
<dbReference type="AlphaFoldDB" id="A0A3N1NVK8"/>
<dbReference type="SUPFAM" id="SSF56176">
    <property type="entry name" value="FAD-binding/transporter-associated domain-like"/>
    <property type="match status" value="1"/>
</dbReference>
<feature type="transmembrane region" description="Helical" evidence="11">
    <location>
        <begin position="62"/>
        <end position="86"/>
    </location>
</feature>
<evidence type="ECO:0000256" key="7">
    <source>
        <dbReference type="ARBA" id="ARBA00023122"/>
    </source>
</evidence>
<evidence type="ECO:0000313" key="15">
    <source>
        <dbReference type="Proteomes" id="UP000273643"/>
    </source>
</evidence>
<evidence type="ECO:0000256" key="9">
    <source>
        <dbReference type="PROSITE-ProRule" id="PRU00703"/>
    </source>
</evidence>
<sequence length="424" mass="47093">MNEAPLEILFAALIGLLVLSAFFSSSETGMMSINRYRLKHLTKKGDHRAIRVTGLLKTPDKLIGLILIGNNLVNIFAASIATVIGVRLYGDAGIAAAGLILTFVMLVFAEVTPKTLAALYPERFAFFSSWFLKPLSVVLAPAVYLVNGISKSISRVFGIHKAHSGVEHLNPEELRTVVDEAGDLIPDQHQGMLLNILDLEKSTVEDIMIPRNEVEGLDLTLPVADLLEQIRTSEYTRLPLFEGDINNVVGILHLRNAARFIRGTDDSVTLDDIRQFANEPYFVPEATPLHTQLLNFQQQKCRMALVVDEYGEVQGLVTLEDLLEEIVGDFTTNSAEESDEDIQPQDDGTYLIDGGTFIRDINRALDWDLPQDGPKTLNGLAMEYLESIPDAHIGFAIDGYQFETRELTDKMISWLRVKRVPATN</sequence>
<dbReference type="Pfam" id="PF00571">
    <property type="entry name" value="CBS"/>
    <property type="match status" value="2"/>
</dbReference>
<dbReference type="Proteomes" id="UP000273643">
    <property type="component" value="Unassembled WGS sequence"/>
</dbReference>
<organism evidence="14 15">
    <name type="scientific">Marinimicrobium koreense</name>
    <dbReference type="NCBI Taxonomy" id="306545"/>
    <lineage>
        <taxon>Bacteria</taxon>
        <taxon>Pseudomonadati</taxon>
        <taxon>Pseudomonadota</taxon>
        <taxon>Gammaproteobacteria</taxon>
        <taxon>Cellvibrionales</taxon>
        <taxon>Cellvibrionaceae</taxon>
        <taxon>Marinimicrobium</taxon>
    </lineage>
</organism>
<feature type="transmembrane region" description="Helical" evidence="11">
    <location>
        <begin position="92"/>
        <end position="112"/>
    </location>
</feature>
<comment type="similarity">
    <text evidence="2">Belongs to the UPF0053 family.</text>
</comment>
<dbReference type="PANTHER" id="PTHR22777:SF32">
    <property type="entry name" value="UPF0053 INNER MEMBRANE PROTEIN YFJD"/>
    <property type="match status" value="1"/>
</dbReference>
<feature type="domain" description="CNNM transmembrane" evidence="13">
    <location>
        <begin position="2"/>
        <end position="198"/>
    </location>
</feature>
<gene>
    <name evidence="14" type="ORF">EDC38_0825</name>
</gene>